<reference evidence="1 2" key="1">
    <citation type="submission" date="2020-11" db="EMBL/GenBank/DDBJ databases">
        <authorList>
            <person name="Sun Q."/>
        </authorList>
    </citation>
    <scope>NUCLEOTIDE SEQUENCE [LARGE SCALE GENOMIC DNA]</scope>
    <source>
        <strain evidence="1 2">P8398</strain>
    </source>
</reference>
<dbReference type="Proteomes" id="UP000662888">
    <property type="component" value="Chromosome"/>
</dbReference>
<evidence type="ECO:0000313" key="1">
    <source>
        <dbReference type="EMBL" id="QPI51181.1"/>
    </source>
</evidence>
<accession>A0AA49A9F8</accession>
<evidence type="ECO:0000313" key="2">
    <source>
        <dbReference type="Proteomes" id="UP000662888"/>
    </source>
</evidence>
<dbReference type="PANTHER" id="PTHR37816">
    <property type="entry name" value="YALI0E33011P"/>
    <property type="match status" value="1"/>
</dbReference>
<dbReference type="Gene3D" id="3.40.50.300">
    <property type="entry name" value="P-loop containing nucleotide triphosphate hydrolases"/>
    <property type="match status" value="1"/>
</dbReference>
<protein>
    <submittedName>
        <fullName evidence="1">Shikimate kinase</fullName>
    </submittedName>
</protein>
<dbReference type="GO" id="GO:0016301">
    <property type="term" value="F:kinase activity"/>
    <property type="evidence" value="ECO:0007669"/>
    <property type="project" value="UniProtKB-KW"/>
</dbReference>
<dbReference type="InterPro" id="IPR027417">
    <property type="entry name" value="P-loop_NTPase"/>
</dbReference>
<dbReference type="PANTHER" id="PTHR37816:SF2">
    <property type="entry name" value="DNA TOPOLOGY MODULATION PROTEIN FLAR-RELATED PROTEIN"/>
    <property type="match status" value="1"/>
</dbReference>
<proteinExistence type="predicted"/>
<dbReference type="SUPFAM" id="SSF52540">
    <property type="entry name" value="P-loop containing nucleoside triphosphate hydrolases"/>
    <property type="match status" value="1"/>
</dbReference>
<organism evidence="1 2">
    <name type="scientific">Massilia antarctica</name>
    <dbReference type="NCBI Taxonomy" id="2765360"/>
    <lineage>
        <taxon>Bacteria</taxon>
        <taxon>Pseudomonadati</taxon>
        <taxon>Pseudomonadota</taxon>
        <taxon>Betaproteobacteria</taxon>
        <taxon>Burkholderiales</taxon>
        <taxon>Oxalobacteraceae</taxon>
        <taxon>Telluria group</taxon>
        <taxon>Massilia</taxon>
    </lineage>
</organism>
<dbReference type="EMBL" id="CP065053">
    <property type="protein sequence ID" value="QPI51181.1"/>
    <property type="molecule type" value="Genomic_DNA"/>
</dbReference>
<dbReference type="CDD" id="cd02019">
    <property type="entry name" value="NK"/>
    <property type="match status" value="1"/>
</dbReference>
<keyword evidence="1" id="KW-0808">Transferase</keyword>
<name>A0AA49A9F8_9BURK</name>
<sequence>MRVLIMGNSGSGKSWRARQLAGLHQLRHLDVDTIYWVPGMVAVARPAYEVLADLHAFVHSHADWVVEGCYGDLIEAALPFCTQLVFINPGTDACMANNAQRPWEPHKYASKEEQDSMLPFLMKWVGEYDVRDDTCSYAFHRRVYDSFQGAKREDAPPSGDAS</sequence>
<keyword evidence="1" id="KW-0418">Kinase</keyword>
<dbReference type="RefSeq" id="WP_206090806.1">
    <property type="nucleotide sequence ID" value="NZ_CP065053.1"/>
</dbReference>
<gene>
    <name evidence="1" type="ORF">IV454_06525</name>
</gene>
<dbReference type="InterPro" id="IPR052922">
    <property type="entry name" value="Cytidylate_Kinase-2"/>
</dbReference>
<keyword evidence="2" id="KW-1185">Reference proteome</keyword>